<sequence length="87" mass="9238">MTLEQVFEHVRAAAEGDQGFAVEAGGHSYRFVSWTWVQEVGGPESTEIIQNNVGLVVVGDTVRTVGAGQKTFNFQEDDGGAILAVGV</sequence>
<protein>
    <submittedName>
        <fullName evidence="1">Uncharacterized protein</fullName>
    </submittedName>
</protein>
<evidence type="ECO:0000313" key="2">
    <source>
        <dbReference type="Proteomes" id="UP000639859"/>
    </source>
</evidence>
<evidence type="ECO:0000313" key="1">
    <source>
        <dbReference type="EMBL" id="MBI1685657.1"/>
    </source>
</evidence>
<accession>A0ABS0T497</accession>
<proteinExistence type="predicted"/>
<dbReference type="RefSeq" id="WP_198577559.1">
    <property type="nucleotide sequence ID" value="NZ_JADWOX010000014.1"/>
</dbReference>
<name>A0ABS0T497_9CAUL</name>
<dbReference type="EMBL" id="JADWOX010000014">
    <property type="protein sequence ID" value="MBI1685657.1"/>
    <property type="molecule type" value="Genomic_DNA"/>
</dbReference>
<organism evidence="1 2">
    <name type="scientific">Caulobacter hibisci</name>
    <dbReference type="NCBI Taxonomy" id="2035993"/>
    <lineage>
        <taxon>Bacteria</taxon>
        <taxon>Pseudomonadati</taxon>
        <taxon>Pseudomonadota</taxon>
        <taxon>Alphaproteobacteria</taxon>
        <taxon>Caulobacterales</taxon>
        <taxon>Caulobacteraceae</taxon>
        <taxon>Caulobacter</taxon>
    </lineage>
</organism>
<comment type="caution">
    <text evidence="1">The sequence shown here is derived from an EMBL/GenBank/DDBJ whole genome shotgun (WGS) entry which is preliminary data.</text>
</comment>
<keyword evidence="2" id="KW-1185">Reference proteome</keyword>
<gene>
    <name evidence="1" type="ORF">I4Q42_18480</name>
</gene>
<reference evidence="1 2" key="1">
    <citation type="submission" date="2020-11" db="EMBL/GenBank/DDBJ databases">
        <title>genome sequence of strain KACC 18849.</title>
        <authorList>
            <person name="Gao J."/>
            <person name="Zhang X."/>
        </authorList>
    </citation>
    <scope>NUCLEOTIDE SEQUENCE [LARGE SCALE GENOMIC DNA]</scope>
    <source>
        <strain evidence="1 2">KACC 18849</strain>
    </source>
</reference>
<dbReference type="Proteomes" id="UP000639859">
    <property type="component" value="Unassembled WGS sequence"/>
</dbReference>